<name>A0A6C0CB47_9ZZZZ</name>
<evidence type="ECO:0008006" key="2">
    <source>
        <dbReference type="Google" id="ProtNLM"/>
    </source>
</evidence>
<dbReference type="Pfam" id="PF03747">
    <property type="entry name" value="ADP_ribosyl_GH"/>
    <property type="match status" value="1"/>
</dbReference>
<accession>A0A6C0CB47</accession>
<reference evidence="1" key="1">
    <citation type="journal article" date="2020" name="Nature">
        <title>Giant virus diversity and host interactions through global metagenomics.</title>
        <authorList>
            <person name="Schulz F."/>
            <person name="Roux S."/>
            <person name="Paez-Espino D."/>
            <person name="Jungbluth S."/>
            <person name="Walsh D.A."/>
            <person name="Denef V.J."/>
            <person name="McMahon K.D."/>
            <person name="Konstantinidis K.T."/>
            <person name="Eloe-Fadrosh E.A."/>
            <person name="Kyrpides N.C."/>
            <person name="Woyke T."/>
        </authorList>
    </citation>
    <scope>NUCLEOTIDE SEQUENCE</scope>
    <source>
        <strain evidence="1">GVMAG-M-3300020192-26</strain>
    </source>
</reference>
<proteinExistence type="predicted"/>
<organism evidence="1">
    <name type="scientific">viral metagenome</name>
    <dbReference type="NCBI Taxonomy" id="1070528"/>
    <lineage>
        <taxon>unclassified sequences</taxon>
        <taxon>metagenomes</taxon>
        <taxon>organismal metagenomes</taxon>
    </lineage>
</organism>
<dbReference type="InterPro" id="IPR036705">
    <property type="entry name" value="Ribosyl_crysJ1_sf"/>
</dbReference>
<evidence type="ECO:0000313" key="1">
    <source>
        <dbReference type="EMBL" id="QHT01567.1"/>
    </source>
</evidence>
<dbReference type="PANTHER" id="PTHR16222">
    <property type="entry name" value="ADP-RIBOSYLGLYCOHYDROLASE"/>
    <property type="match status" value="1"/>
</dbReference>
<dbReference type="PANTHER" id="PTHR16222:SF35">
    <property type="entry name" value="ADP-RIBOSYLGLYCOHYDROLASE"/>
    <property type="match status" value="1"/>
</dbReference>
<protein>
    <recommendedName>
        <fullName evidence="2">ADP-ribosylglycohydrolase</fullName>
    </recommendedName>
</protein>
<dbReference type="AlphaFoldDB" id="A0A6C0CB47"/>
<dbReference type="EMBL" id="MN739377">
    <property type="protein sequence ID" value="QHT01567.1"/>
    <property type="molecule type" value="Genomic_DNA"/>
</dbReference>
<sequence>MDYEDRVRGMFAGFFIGDQNGAPYEFYKWNHDRIYTDKITLEPYRKTMYGQEKRAPLGSVTDDTQMTIALLKMLLDNNMKYDREEAIIAYGRWVNSKPHDIGINTKFVFANKTIKGYESRIKKRDEEIAAGTRNISLSNGSLMRCSPFILLDDDEWLSAAKEDVKLSNPYQETIEVNVIYLCVLRRLLNGKSLDSVKRFIFRQKPKSKAVINVIDDLKNNVARDIGGRDKGLAVHALYCSLKGLLMDASFTKTIRWVITQGGDFGVGDTDTNAAICGGLLGARYGWDKIMKSKITRYNWDILINAANNVTGPIKYYVPHDFDDLMIQIFDR</sequence>
<dbReference type="InterPro" id="IPR050792">
    <property type="entry name" value="ADP-ribosylglycohydrolase"/>
</dbReference>
<dbReference type="Gene3D" id="1.10.4080.10">
    <property type="entry name" value="ADP-ribosylation/Crystallin J1"/>
    <property type="match status" value="1"/>
</dbReference>
<dbReference type="SUPFAM" id="SSF101478">
    <property type="entry name" value="ADP-ribosylglycohydrolase"/>
    <property type="match status" value="1"/>
</dbReference>
<dbReference type="InterPro" id="IPR005502">
    <property type="entry name" value="Ribosyl_crysJ1"/>
</dbReference>